<keyword evidence="3" id="KW-1185">Reference proteome</keyword>
<dbReference type="AlphaFoldDB" id="A0ABC8QM92"/>
<proteinExistence type="predicted"/>
<dbReference type="EMBL" id="CAUOFW020000159">
    <property type="protein sequence ID" value="CAK9133759.1"/>
    <property type="molecule type" value="Genomic_DNA"/>
</dbReference>
<feature type="region of interest" description="Disordered" evidence="1">
    <location>
        <begin position="1"/>
        <end position="76"/>
    </location>
</feature>
<accession>A0ABC8QM92</accession>
<dbReference type="Proteomes" id="UP001642360">
    <property type="component" value="Unassembled WGS sequence"/>
</dbReference>
<feature type="compositionally biased region" description="Polar residues" evidence="1">
    <location>
        <begin position="14"/>
        <end position="34"/>
    </location>
</feature>
<evidence type="ECO:0000256" key="1">
    <source>
        <dbReference type="SAM" id="MobiDB-lite"/>
    </source>
</evidence>
<name>A0ABC8QM92_9AQUA</name>
<feature type="compositionally biased region" description="Low complexity" evidence="1">
    <location>
        <begin position="44"/>
        <end position="74"/>
    </location>
</feature>
<comment type="caution">
    <text evidence="2">The sequence shown here is derived from an EMBL/GenBank/DDBJ whole genome shotgun (WGS) entry which is preliminary data.</text>
</comment>
<evidence type="ECO:0000313" key="2">
    <source>
        <dbReference type="EMBL" id="CAK9133759.1"/>
    </source>
</evidence>
<evidence type="ECO:0000313" key="3">
    <source>
        <dbReference type="Proteomes" id="UP001642360"/>
    </source>
</evidence>
<reference evidence="2 3" key="1">
    <citation type="submission" date="2024-02" db="EMBL/GenBank/DDBJ databases">
        <authorList>
            <person name="Vignale AGUSTIN F."/>
            <person name="Sosa J E."/>
            <person name="Modenutti C."/>
        </authorList>
    </citation>
    <scope>NUCLEOTIDE SEQUENCE [LARGE SCALE GENOMIC DNA]</scope>
</reference>
<gene>
    <name evidence="2" type="ORF">ILEXP_LOCUS679</name>
</gene>
<protein>
    <submittedName>
        <fullName evidence="2">Uncharacterized protein</fullName>
    </submittedName>
</protein>
<organism evidence="2 3">
    <name type="scientific">Ilex paraguariensis</name>
    <name type="common">yerba mate</name>
    <dbReference type="NCBI Taxonomy" id="185542"/>
    <lineage>
        <taxon>Eukaryota</taxon>
        <taxon>Viridiplantae</taxon>
        <taxon>Streptophyta</taxon>
        <taxon>Embryophyta</taxon>
        <taxon>Tracheophyta</taxon>
        <taxon>Spermatophyta</taxon>
        <taxon>Magnoliopsida</taxon>
        <taxon>eudicotyledons</taxon>
        <taxon>Gunneridae</taxon>
        <taxon>Pentapetalae</taxon>
        <taxon>asterids</taxon>
        <taxon>campanulids</taxon>
        <taxon>Aquifoliales</taxon>
        <taxon>Aquifoliaceae</taxon>
        <taxon>Ilex</taxon>
    </lineage>
</organism>
<sequence>MGQTAAKVAKEDVTTLQAANQTPPMENTNPTLGPQSDIAPLPKAATVITTAPAPASAPIDATPTTSVDPTPTTPLGEAFLAQANAASTSHSADTFFASIDELFGDIGGDIDSKDANSSSFAIQDRLSFSKFFFVVPRPQGSKTPPHPQGC</sequence>